<dbReference type="Gene3D" id="3.40.50.150">
    <property type="entry name" value="Vaccinia Virus protein VP39"/>
    <property type="match status" value="1"/>
</dbReference>
<dbReference type="RefSeq" id="WP_073250878.1">
    <property type="nucleotide sequence ID" value="NZ_FQZQ01000005.1"/>
</dbReference>
<dbReference type="EMBL" id="FQZQ01000005">
    <property type="protein sequence ID" value="SHJ16191.1"/>
    <property type="molecule type" value="Genomic_DNA"/>
</dbReference>
<evidence type="ECO:0000313" key="5">
    <source>
        <dbReference type="Proteomes" id="UP000183982"/>
    </source>
</evidence>
<evidence type="ECO:0000256" key="3">
    <source>
        <dbReference type="ARBA" id="ARBA00030757"/>
    </source>
</evidence>
<protein>
    <recommendedName>
        <fullName evidence="2">Protein-L-isoaspartate O-methyltransferase</fullName>
    </recommendedName>
    <alternativeName>
        <fullName evidence="3">Protein L-isoaspartyl methyltransferase</fullName>
    </alternativeName>
</protein>
<dbReference type="InterPro" id="IPR029063">
    <property type="entry name" value="SAM-dependent_MTases_sf"/>
</dbReference>
<dbReference type="PANTHER" id="PTHR11579">
    <property type="entry name" value="PROTEIN-L-ISOASPARTATE O-METHYLTRANSFERASE"/>
    <property type="match status" value="1"/>
</dbReference>
<dbReference type="InterPro" id="IPR000682">
    <property type="entry name" value="PCMT"/>
</dbReference>
<dbReference type="GO" id="GO:0005737">
    <property type="term" value="C:cytoplasm"/>
    <property type="evidence" value="ECO:0007669"/>
    <property type="project" value="TreeGrafter"/>
</dbReference>
<dbReference type="CDD" id="cd02440">
    <property type="entry name" value="AdoMet_MTases"/>
    <property type="match status" value="1"/>
</dbReference>
<accession>A0A1M6H1X1</accession>
<dbReference type="Pfam" id="PF01135">
    <property type="entry name" value="PCMT"/>
    <property type="match status" value="1"/>
</dbReference>
<dbReference type="AlphaFoldDB" id="A0A1M6H1X1"/>
<evidence type="ECO:0000256" key="2">
    <source>
        <dbReference type="ARBA" id="ARBA00013346"/>
    </source>
</evidence>
<evidence type="ECO:0000313" key="4">
    <source>
        <dbReference type="EMBL" id="SHJ16191.1"/>
    </source>
</evidence>
<organism evidence="4 5">
    <name type="scientific">Shimia gijangensis</name>
    <dbReference type="NCBI Taxonomy" id="1470563"/>
    <lineage>
        <taxon>Bacteria</taxon>
        <taxon>Pseudomonadati</taxon>
        <taxon>Pseudomonadota</taxon>
        <taxon>Alphaproteobacteria</taxon>
        <taxon>Rhodobacterales</taxon>
        <taxon>Roseobacteraceae</taxon>
    </lineage>
</organism>
<keyword evidence="5" id="KW-1185">Reference proteome</keyword>
<name>A0A1M6H1X1_9RHOB</name>
<keyword evidence="4" id="KW-0489">Methyltransferase</keyword>
<proteinExistence type="inferred from homology"/>
<dbReference type="Proteomes" id="UP000183982">
    <property type="component" value="Unassembled WGS sequence"/>
</dbReference>
<comment type="similarity">
    <text evidence="1">Belongs to the methyltransferase superfamily. L-isoaspartyl/D-aspartyl protein methyltransferase family.</text>
</comment>
<dbReference type="STRING" id="1470563.SAMN05444000_105197"/>
<dbReference type="SUPFAM" id="SSF53335">
    <property type="entry name" value="S-adenosyl-L-methionine-dependent methyltransferases"/>
    <property type="match status" value="1"/>
</dbReference>
<sequence>MTDYSTLRTTMVDTQVRPSDVTKFTVIESMLTIPREAYVPRDKRDAAYVGEHVTLEAGRVILDPRTLAKMLDAVDIQKDELVLDIGCGLGYSAAVIARMAEAVVAVEDDADRVTEAQTILSENGADNVIMHEGPLAEGAADHGPYDVITIQGAVGVLPEKLSSQLKDGGRIVCLSVEGALGTVRIGYMIDGELNWRFAFNGGAPILPGFEKRSAFSL</sequence>
<evidence type="ECO:0000256" key="1">
    <source>
        <dbReference type="ARBA" id="ARBA00005369"/>
    </source>
</evidence>
<dbReference type="PANTHER" id="PTHR11579:SF18">
    <property type="entry name" value="PROTEIN-L-ISOASPARTATE O-METHYLTRANSFERASE"/>
    <property type="match status" value="1"/>
</dbReference>
<dbReference type="GO" id="GO:0032259">
    <property type="term" value="P:methylation"/>
    <property type="evidence" value="ECO:0007669"/>
    <property type="project" value="UniProtKB-KW"/>
</dbReference>
<dbReference type="GO" id="GO:0004719">
    <property type="term" value="F:protein-L-isoaspartate (D-aspartate) O-methyltransferase activity"/>
    <property type="evidence" value="ECO:0007669"/>
    <property type="project" value="InterPro"/>
</dbReference>
<dbReference type="OrthoDB" id="9798496at2"/>
<keyword evidence="4" id="KW-0808">Transferase</keyword>
<reference evidence="5" key="1">
    <citation type="submission" date="2016-11" db="EMBL/GenBank/DDBJ databases">
        <authorList>
            <person name="Varghese N."/>
            <person name="Submissions S."/>
        </authorList>
    </citation>
    <scope>NUCLEOTIDE SEQUENCE [LARGE SCALE GENOMIC DNA]</scope>
    <source>
        <strain evidence="5">DSM 100564</strain>
    </source>
</reference>
<gene>
    <name evidence="4" type="ORF">SAMN05444000_105197</name>
</gene>